<evidence type="ECO:0000313" key="2">
    <source>
        <dbReference type="Proteomes" id="UP001627154"/>
    </source>
</evidence>
<proteinExistence type="predicted"/>
<accession>A0ABD2VUJ5</accession>
<keyword evidence="2" id="KW-1185">Reference proteome</keyword>
<evidence type="ECO:0000313" key="1">
    <source>
        <dbReference type="EMBL" id="KAL3384181.1"/>
    </source>
</evidence>
<name>A0ABD2VUJ5_9HYME</name>
<gene>
    <name evidence="1" type="ORF">TKK_019974</name>
</gene>
<comment type="caution">
    <text evidence="1">The sequence shown here is derived from an EMBL/GenBank/DDBJ whole genome shotgun (WGS) entry which is preliminary data.</text>
</comment>
<organism evidence="1 2">
    <name type="scientific">Trichogramma kaykai</name>
    <dbReference type="NCBI Taxonomy" id="54128"/>
    <lineage>
        <taxon>Eukaryota</taxon>
        <taxon>Metazoa</taxon>
        <taxon>Ecdysozoa</taxon>
        <taxon>Arthropoda</taxon>
        <taxon>Hexapoda</taxon>
        <taxon>Insecta</taxon>
        <taxon>Pterygota</taxon>
        <taxon>Neoptera</taxon>
        <taxon>Endopterygota</taxon>
        <taxon>Hymenoptera</taxon>
        <taxon>Apocrita</taxon>
        <taxon>Proctotrupomorpha</taxon>
        <taxon>Chalcidoidea</taxon>
        <taxon>Trichogrammatidae</taxon>
        <taxon>Trichogramma</taxon>
    </lineage>
</organism>
<sequence length="79" mass="9121">MHTKFQHVLTKIQSLWRQGWIEIPEVMASSGLALIGITLSIGSYLYQDPKGWNLRYLNKELILRPDDPRVSRIKKTGVN</sequence>
<dbReference type="AlphaFoldDB" id="A0ABD2VUJ5"/>
<reference evidence="1 2" key="1">
    <citation type="journal article" date="2024" name="bioRxiv">
        <title>A reference genome for Trichogramma kaykai: A tiny desert-dwelling parasitoid wasp with competing sex-ratio distorters.</title>
        <authorList>
            <person name="Culotta J."/>
            <person name="Lindsey A.R."/>
        </authorList>
    </citation>
    <scope>NUCLEOTIDE SEQUENCE [LARGE SCALE GENOMIC DNA]</scope>
    <source>
        <strain evidence="1 2">KSX58</strain>
    </source>
</reference>
<dbReference type="Proteomes" id="UP001627154">
    <property type="component" value="Unassembled WGS sequence"/>
</dbReference>
<protein>
    <submittedName>
        <fullName evidence="1">Uncharacterized protein</fullName>
    </submittedName>
</protein>
<dbReference type="EMBL" id="JBJJXI010000177">
    <property type="protein sequence ID" value="KAL3384181.1"/>
    <property type="molecule type" value="Genomic_DNA"/>
</dbReference>